<evidence type="ECO:0000313" key="2">
    <source>
        <dbReference type="EMBL" id="KZV00052.1"/>
    </source>
</evidence>
<protein>
    <submittedName>
        <fullName evidence="1">Uncharacterized protein</fullName>
    </submittedName>
</protein>
<evidence type="ECO:0000313" key="4">
    <source>
        <dbReference type="Proteomes" id="UP000076882"/>
    </source>
</evidence>
<evidence type="ECO:0000313" key="3">
    <source>
        <dbReference type="Proteomes" id="UP000076872"/>
    </source>
</evidence>
<evidence type="ECO:0000313" key="1">
    <source>
        <dbReference type="EMBL" id="KZU91528.1"/>
    </source>
</evidence>
<dbReference type="PATRIC" id="fig|1590.142.peg.1278"/>
<proteinExistence type="predicted"/>
<dbReference type="Proteomes" id="UP000076872">
    <property type="component" value="Unassembled WGS sequence"/>
</dbReference>
<name>A0A166HA08_LACPN</name>
<gene>
    <name evidence="1" type="ORF">Lp19_2814</name>
    <name evidence="2" type="ORF">NAB2_3282</name>
</gene>
<dbReference type="EMBL" id="LUXO01000043">
    <property type="protein sequence ID" value="KZV00052.1"/>
    <property type="molecule type" value="Genomic_DNA"/>
</dbReference>
<comment type="caution">
    <text evidence="1">The sequence shown here is derived from an EMBL/GenBank/DDBJ whole genome shotgun (WGS) entry which is preliminary data.</text>
</comment>
<dbReference type="Proteomes" id="UP000076882">
    <property type="component" value="Unassembled WGS sequence"/>
</dbReference>
<dbReference type="EMBL" id="LUXM01000040">
    <property type="protein sequence ID" value="KZU91528.1"/>
    <property type="molecule type" value="Genomic_DNA"/>
</dbReference>
<accession>A0A166HA08</accession>
<organism evidence="1 4">
    <name type="scientific">Lactiplantibacillus plantarum</name>
    <name type="common">Lactobacillus plantarum</name>
    <dbReference type="NCBI Taxonomy" id="1590"/>
    <lineage>
        <taxon>Bacteria</taxon>
        <taxon>Bacillati</taxon>
        <taxon>Bacillota</taxon>
        <taxon>Bacilli</taxon>
        <taxon>Lactobacillales</taxon>
        <taxon>Lactobacillaceae</taxon>
        <taxon>Lactiplantibacillus</taxon>
    </lineage>
</organism>
<dbReference type="AlphaFoldDB" id="A0A166HA08"/>
<sequence length="38" mass="4142">MGAAFQPYSPAQVVEIRQRLLAKTSGCSHYVSYLPGSK</sequence>
<reference evidence="3 4" key="1">
    <citation type="submission" date="2016-03" db="EMBL/GenBank/DDBJ databases">
        <title>Comparative genomics of 54 Lactobacillus plantarum strains reveals genomic uncoupling from niche constraints.</title>
        <authorList>
            <person name="Martino M.E."/>
        </authorList>
    </citation>
    <scope>NUCLEOTIDE SEQUENCE [LARGE SCALE GENOMIC DNA]</scope>
    <source>
        <strain evidence="1 4">19.1</strain>
        <strain evidence="2 3">NAB2</strain>
    </source>
</reference>